<feature type="non-terminal residue" evidence="1">
    <location>
        <position position="24"/>
    </location>
</feature>
<dbReference type="EMBL" id="UOFZ01000021">
    <property type="protein sequence ID" value="VAX12171.1"/>
    <property type="molecule type" value="Genomic_DNA"/>
</dbReference>
<sequence length="24" mass="2907">MTRLNIKATLVMDFIHVLEYLWKA</sequence>
<reference evidence="1" key="1">
    <citation type="submission" date="2018-06" db="EMBL/GenBank/DDBJ databases">
        <authorList>
            <person name="Zhirakovskaya E."/>
        </authorList>
    </citation>
    <scope>NUCLEOTIDE SEQUENCE</scope>
</reference>
<dbReference type="AlphaFoldDB" id="A0A3B1BCU1"/>
<proteinExistence type="predicted"/>
<name>A0A3B1BCU1_9ZZZZ</name>
<evidence type="ECO:0000313" key="1">
    <source>
        <dbReference type="EMBL" id="VAX12171.1"/>
    </source>
</evidence>
<gene>
    <name evidence="1" type="ORF">MNBD_GAMMA24-1</name>
</gene>
<accession>A0A3B1BCU1</accession>
<protein>
    <submittedName>
        <fullName evidence="1">Uncharacterized protein</fullName>
    </submittedName>
</protein>
<organism evidence="1">
    <name type="scientific">hydrothermal vent metagenome</name>
    <dbReference type="NCBI Taxonomy" id="652676"/>
    <lineage>
        <taxon>unclassified sequences</taxon>
        <taxon>metagenomes</taxon>
        <taxon>ecological metagenomes</taxon>
    </lineage>
</organism>